<dbReference type="GeneID" id="108630640"/>
<dbReference type="Pfam" id="PF03662">
    <property type="entry name" value="Glyco_hydro_79n"/>
    <property type="match status" value="1"/>
</dbReference>
<comment type="similarity">
    <text evidence="1">Belongs to the glycosyl hydrolase 79 family.</text>
</comment>
<evidence type="ECO:0000313" key="4">
    <source>
        <dbReference type="RefSeq" id="XP_026674169.1"/>
    </source>
</evidence>
<gene>
    <name evidence="4" type="primary">LOC108630640</name>
</gene>
<dbReference type="SUPFAM" id="SSF51445">
    <property type="entry name" value="(Trans)glycosidases"/>
    <property type="match status" value="1"/>
</dbReference>
<feature type="region of interest" description="Disordered" evidence="2">
    <location>
        <begin position="1"/>
        <end position="28"/>
    </location>
</feature>
<dbReference type="InterPro" id="IPR017853">
    <property type="entry name" value="GH"/>
</dbReference>
<evidence type="ECO:0000313" key="3">
    <source>
        <dbReference type="Proteomes" id="UP000694925"/>
    </source>
</evidence>
<proteinExistence type="inferred from homology"/>
<sequence>MGYYASGDTRKMTQTSEDDEGYENQSSSTAISVVALNQSDIRNKQYLNLETTSDPVPSISDDTDRPFWAEDELSSAESRQQLNKKQKRRRSSSYRNRIAVQRSRSLLFQSSSSSLDSISEQISPAGTALQPALSLIFLSFCMLFLILSTWNCNSTIDRTVSTHELYLNSRCSVLNTVSDKFLSFGLDTSLLRDTKSFPILNRKFLNLASYLAPAYVRIGGTSADCLYFNQTTDIICERVISPVDGQDISNFTINEELFESIYIFAKESKLRMIFDLNVLIRTANNSWDDVNAKSIISFAKHRNMTLDWQLGNEPNSFRHVFNRTVTASQLAKDFYRLRQLLNELGYDKSILVGPEVNHVGDEDHKGEHYAETFLKNDKDSVDYVTWHQYYLNGRDATVRDFINVSTFNYLQAQIKSMEEAIQSSGRPVPMWLSETSTAFGGGAPELSDRFVAGFLWLDKLGYSASAGINVVTRQSLFGGNYAMIGPDLLPNPDWWVSVIYKQLVSEKVLQLSSVDHESYVRLYAHCTPESALISRVSAITIYGVNIEKFPVSINIKGIPIFEKSAKVFMYALTSNDLQSRTIKMNGRTLKLQPNGRLPPFRPVILEPSNLIILPPYSMVFIVIHGAKIPACYV</sequence>
<dbReference type="RefSeq" id="XP_026674169.1">
    <property type="nucleotide sequence ID" value="XM_026818368.1"/>
</dbReference>
<name>A0AAJ7WFE2_9HYME</name>
<dbReference type="GO" id="GO:0016798">
    <property type="term" value="F:hydrolase activity, acting on glycosyl bonds"/>
    <property type="evidence" value="ECO:0007669"/>
    <property type="project" value="InterPro"/>
</dbReference>
<dbReference type="PANTHER" id="PTHR46145">
    <property type="entry name" value="HEPARANASE"/>
    <property type="match status" value="1"/>
</dbReference>
<evidence type="ECO:0000256" key="1">
    <source>
        <dbReference type="ARBA" id="ARBA00009800"/>
    </source>
</evidence>
<dbReference type="AlphaFoldDB" id="A0AAJ7WFE2"/>
<dbReference type="Gene3D" id="3.20.20.80">
    <property type="entry name" value="Glycosidases"/>
    <property type="match status" value="1"/>
</dbReference>
<keyword evidence="3" id="KW-1185">Reference proteome</keyword>
<dbReference type="PANTHER" id="PTHR46145:SF4">
    <property type="entry name" value="HEPARANASE"/>
    <property type="match status" value="1"/>
</dbReference>
<feature type="compositionally biased region" description="Basic residues" evidence="2">
    <location>
        <begin position="82"/>
        <end position="92"/>
    </location>
</feature>
<dbReference type="GO" id="GO:0016020">
    <property type="term" value="C:membrane"/>
    <property type="evidence" value="ECO:0007669"/>
    <property type="project" value="InterPro"/>
</dbReference>
<dbReference type="GO" id="GO:0005615">
    <property type="term" value="C:extracellular space"/>
    <property type="evidence" value="ECO:0007669"/>
    <property type="project" value="TreeGrafter"/>
</dbReference>
<dbReference type="InterPro" id="IPR005199">
    <property type="entry name" value="Glyco_hydro_79"/>
</dbReference>
<protein>
    <submittedName>
        <fullName evidence="4">Heparanase-like isoform X1</fullName>
    </submittedName>
</protein>
<dbReference type="GO" id="GO:0031012">
    <property type="term" value="C:extracellular matrix"/>
    <property type="evidence" value="ECO:0007669"/>
    <property type="project" value="TreeGrafter"/>
</dbReference>
<accession>A0AAJ7WFE2</accession>
<reference evidence="4" key="1">
    <citation type="submission" date="2025-08" db="UniProtKB">
        <authorList>
            <consortium name="RefSeq"/>
        </authorList>
    </citation>
    <scope>IDENTIFICATION</scope>
    <source>
        <tissue evidence="4">Whole body</tissue>
    </source>
</reference>
<evidence type="ECO:0000256" key="2">
    <source>
        <dbReference type="SAM" id="MobiDB-lite"/>
    </source>
</evidence>
<feature type="region of interest" description="Disordered" evidence="2">
    <location>
        <begin position="71"/>
        <end position="94"/>
    </location>
</feature>
<organism evidence="3 4">
    <name type="scientific">Ceratina calcarata</name>
    <dbReference type="NCBI Taxonomy" id="156304"/>
    <lineage>
        <taxon>Eukaryota</taxon>
        <taxon>Metazoa</taxon>
        <taxon>Ecdysozoa</taxon>
        <taxon>Arthropoda</taxon>
        <taxon>Hexapoda</taxon>
        <taxon>Insecta</taxon>
        <taxon>Pterygota</taxon>
        <taxon>Neoptera</taxon>
        <taxon>Endopterygota</taxon>
        <taxon>Hymenoptera</taxon>
        <taxon>Apocrita</taxon>
        <taxon>Aculeata</taxon>
        <taxon>Apoidea</taxon>
        <taxon>Anthophila</taxon>
        <taxon>Apidae</taxon>
        <taxon>Ceratina</taxon>
        <taxon>Zadontomerus</taxon>
    </lineage>
</organism>
<dbReference type="Proteomes" id="UP000694925">
    <property type="component" value="Unplaced"/>
</dbReference>